<organism evidence="2 3">
    <name type="scientific">Dendrobium chrysotoxum</name>
    <name type="common">Orchid</name>
    <dbReference type="NCBI Taxonomy" id="161865"/>
    <lineage>
        <taxon>Eukaryota</taxon>
        <taxon>Viridiplantae</taxon>
        <taxon>Streptophyta</taxon>
        <taxon>Embryophyta</taxon>
        <taxon>Tracheophyta</taxon>
        <taxon>Spermatophyta</taxon>
        <taxon>Magnoliopsida</taxon>
        <taxon>Liliopsida</taxon>
        <taxon>Asparagales</taxon>
        <taxon>Orchidaceae</taxon>
        <taxon>Epidendroideae</taxon>
        <taxon>Malaxideae</taxon>
        <taxon>Dendrobiinae</taxon>
        <taxon>Dendrobium</taxon>
    </lineage>
</organism>
<proteinExistence type="predicted"/>
<sequence>MLQCRIDPCLTADFNAVMPTFSIFKHHNITNVNAIVHHNIIMLKISTAALDFIILIILDILTVTFIKFHQIFILIQNYIALVIIKEFSMLIERVRIIEIDLITPTCRYEVSSRYDVSRKSKDEISWDKIRDSDKKSHYSDSRGSGLIASMVAMISVFIMVDAIMASAENQVSLLQRRGFLAENPNSFCFLLKQAENPDLLANDPTKNNQQDKR</sequence>
<keyword evidence="1" id="KW-0472">Membrane</keyword>
<dbReference type="EMBL" id="JAGFBR010000015">
    <property type="protein sequence ID" value="KAH0455038.1"/>
    <property type="molecule type" value="Genomic_DNA"/>
</dbReference>
<evidence type="ECO:0000256" key="1">
    <source>
        <dbReference type="SAM" id="Phobius"/>
    </source>
</evidence>
<reference evidence="2 3" key="1">
    <citation type="journal article" date="2021" name="Hortic Res">
        <title>Chromosome-scale assembly of the Dendrobium chrysotoxum genome enhances the understanding of orchid evolution.</title>
        <authorList>
            <person name="Zhang Y."/>
            <person name="Zhang G.Q."/>
            <person name="Zhang D."/>
            <person name="Liu X.D."/>
            <person name="Xu X.Y."/>
            <person name="Sun W.H."/>
            <person name="Yu X."/>
            <person name="Zhu X."/>
            <person name="Wang Z.W."/>
            <person name="Zhao X."/>
            <person name="Zhong W.Y."/>
            <person name="Chen H."/>
            <person name="Yin W.L."/>
            <person name="Huang T."/>
            <person name="Niu S.C."/>
            <person name="Liu Z.J."/>
        </authorList>
    </citation>
    <scope>NUCLEOTIDE SEQUENCE [LARGE SCALE GENOMIC DNA]</scope>
    <source>
        <strain evidence="2">Lindl</strain>
    </source>
</reference>
<feature type="transmembrane region" description="Helical" evidence="1">
    <location>
        <begin position="145"/>
        <end position="167"/>
    </location>
</feature>
<comment type="caution">
    <text evidence="2">The sequence shown here is derived from an EMBL/GenBank/DDBJ whole genome shotgun (WGS) entry which is preliminary data.</text>
</comment>
<keyword evidence="3" id="KW-1185">Reference proteome</keyword>
<evidence type="ECO:0000313" key="3">
    <source>
        <dbReference type="Proteomes" id="UP000775213"/>
    </source>
</evidence>
<evidence type="ECO:0000313" key="2">
    <source>
        <dbReference type="EMBL" id="KAH0455038.1"/>
    </source>
</evidence>
<feature type="transmembrane region" description="Helical" evidence="1">
    <location>
        <begin position="48"/>
        <end position="66"/>
    </location>
</feature>
<gene>
    <name evidence="2" type="ORF">IEQ34_016962</name>
</gene>
<keyword evidence="1" id="KW-0812">Transmembrane</keyword>
<dbReference type="AlphaFoldDB" id="A0AAV7GH44"/>
<name>A0AAV7GH44_DENCH</name>
<dbReference type="Proteomes" id="UP000775213">
    <property type="component" value="Unassembled WGS sequence"/>
</dbReference>
<keyword evidence="1" id="KW-1133">Transmembrane helix</keyword>
<protein>
    <submittedName>
        <fullName evidence="2">Uncharacterized protein</fullName>
    </submittedName>
</protein>
<accession>A0AAV7GH44</accession>